<dbReference type="AlphaFoldDB" id="A0A0A0LG68"/>
<dbReference type="SMART" id="SM00487">
    <property type="entry name" value="DEXDc"/>
    <property type="match status" value="1"/>
</dbReference>
<dbReference type="SMART" id="SM00456">
    <property type="entry name" value="WW"/>
    <property type="match status" value="1"/>
</dbReference>
<dbReference type="FunFam" id="3.40.50.300:FF:000079">
    <property type="entry name" value="probable ATP-dependent RNA helicase DDX17"/>
    <property type="match status" value="1"/>
</dbReference>
<dbReference type="Gene3D" id="2.20.70.10">
    <property type="match status" value="1"/>
</dbReference>
<dbReference type="InterPro" id="IPR011545">
    <property type="entry name" value="DEAD/DEAH_box_helicase_dom"/>
</dbReference>
<dbReference type="InterPro" id="IPR036020">
    <property type="entry name" value="WW_dom_sf"/>
</dbReference>
<keyword evidence="9" id="KW-1133">Transmembrane helix</keyword>
<feature type="compositionally biased region" description="Basic and acidic residues" evidence="8">
    <location>
        <begin position="618"/>
        <end position="627"/>
    </location>
</feature>
<reference evidence="14 15" key="2">
    <citation type="journal article" date="2009" name="PLoS ONE">
        <title>An integrated genetic and cytogenetic map of the cucumber genome.</title>
        <authorList>
            <person name="Ren Y."/>
            <person name="Zhang Z."/>
            <person name="Liu J."/>
            <person name="Staub J.E."/>
            <person name="Han Y."/>
            <person name="Cheng Z."/>
            <person name="Li X."/>
            <person name="Lu J."/>
            <person name="Miao H."/>
            <person name="Kang H."/>
            <person name="Xie B."/>
            <person name="Gu X."/>
            <person name="Wang X."/>
            <person name="Du Y."/>
            <person name="Jin W."/>
            <person name="Huang S."/>
        </authorList>
    </citation>
    <scope>NUCLEOTIDE SEQUENCE [LARGE SCALE GENOMIC DNA]</scope>
    <source>
        <strain evidence="15">cv. 9930</strain>
    </source>
</reference>
<evidence type="ECO:0000313" key="14">
    <source>
        <dbReference type="EMBL" id="KGN59687.1"/>
    </source>
</evidence>
<evidence type="ECO:0000259" key="11">
    <source>
        <dbReference type="PROSITE" id="PS51192"/>
    </source>
</evidence>
<dbReference type="FunFam" id="3.40.50.300:FF:000008">
    <property type="entry name" value="ATP-dependent RNA helicase RhlB"/>
    <property type="match status" value="1"/>
</dbReference>
<dbReference type="Pfam" id="PF00270">
    <property type="entry name" value="DEAD"/>
    <property type="match status" value="1"/>
</dbReference>
<keyword evidence="5" id="KW-0067">ATP-binding</keyword>
<dbReference type="EMBL" id="CM002924">
    <property type="protein sequence ID" value="KGN59687.1"/>
    <property type="molecule type" value="Genomic_DNA"/>
</dbReference>
<dbReference type="eggNOG" id="KOG0331">
    <property type="taxonomic scope" value="Eukaryota"/>
</dbReference>
<keyword evidence="4" id="KW-0347">Helicase</keyword>
<evidence type="ECO:0000259" key="13">
    <source>
        <dbReference type="PROSITE" id="PS51195"/>
    </source>
</evidence>
<evidence type="ECO:0000256" key="7">
    <source>
        <dbReference type="PROSITE-ProRule" id="PRU00552"/>
    </source>
</evidence>
<dbReference type="InterPro" id="IPR014014">
    <property type="entry name" value="RNA_helicase_DEAD_Q_motif"/>
</dbReference>
<dbReference type="InterPro" id="IPR000629">
    <property type="entry name" value="RNA-helicase_DEAD-box_CS"/>
</dbReference>
<dbReference type="GO" id="GO:0003724">
    <property type="term" value="F:RNA helicase activity"/>
    <property type="evidence" value="ECO:0000318"/>
    <property type="project" value="GO_Central"/>
</dbReference>
<reference evidence="14 15" key="4">
    <citation type="journal article" date="2011" name="BMC Genomics">
        <title>RNA-Seq improves annotation of protein-coding genes in the cucumber genome.</title>
        <authorList>
            <person name="Li Z."/>
            <person name="Zhang Z."/>
            <person name="Yan P."/>
            <person name="Huang S."/>
            <person name="Fei Z."/>
            <person name="Lin K."/>
        </authorList>
    </citation>
    <scope>NUCLEOTIDE SEQUENCE [LARGE SCALE GENOMIC DNA]</scope>
    <source>
        <strain evidence="15">cv. 9930</strain>
    </source>
</reference>
<dbReference type="Proteomes" id="UP000029981">
    <property type="component" value="Chromosome 3"/>
</dbReference>
<dbReference type="STRING" id="3659.A0A0A0LG68"/>
<accession>A0A0A0LG68</accession>
<feature type="compositionally biased region" description="Polar residues" evidence="8">
    <location>
        <begin position="168"/>
        <end position="181"/>
    </location>
</feature>
<feature type="compositionally biased region" description="Low complexity" evidence="8">
    <location>
        <begin position="745"/>
        <end position="762"/>
    </location>
</feature>
<dbReference type="GO" id="GO:0016787">
    <property type="term" value="F:hydrolase activity"/>
    <property type="evidence" value="ECO:0007669"/>
    <property type="project" value="UniProtKB-KW"/>
</dbReference>
<feature type="compositionally biased region" description="Basic and acidic residues" evidence="8">
    <location>
        <begin position="789"/>
        <end position="807"/>
    </location>
</feature>
<feature type="domain" description="Helicase ATP-binding" evidence="11">
    <location>
        <begin position="254"/>
        <end position="428"/>
    </location>
</feature>
<dbReference type="SUPFAM" id="SSF52540">
    <property type="entry name" value="P-loop containing nucleoside triphosphate hydrolases"/>
    <property type="match status" value="1"/>
</dbReference>
<dbReference type="Gene3D" id="3.40.50.300">
    <property type="entry name" value="P-loop containing nucleotide triphosphate hydrolases"/>
    <property type="match status" value="2"/>
</dbReference>
<evidence type="ECO:0000256" key="6">
    <source>
        <dbReference type="ARBA" id="ARBA00022884"/>
    </source>
</evidence>
<dbReference type="GO" id="GO:0005524">
    <property type="term" value="F:ATP binding"/>
    <property type="evidence" value="ECO:0007669"/>
    <property type="project" value="UniProtKB-KW"/>
</dbReference>
<dbReference type="InterPro" id="IPR027417">
    <property type="entry name" value="P-loop_NTPase"/>
</dbReference>
<feature type="region of interest" description="Disordered" evidence="8">
    <location>
        <begin position="611"/>
        <end position="840"/>
    </location>
</feature>
<feature type="compositionally biased region" description="Basic and acidic residues" evidence="8">
    <location>
        <begin position="684"/>
        <end position="694"/>
    </location>
</feature>
<evidence type="ECO:0000256" key="4">
    <source>
        <dbReference type="ARBA" id="ARBA00022806"/>
    </source>
</evidence>
<organism evidence="14 15">
    <name type="scientific">Cucumis sativus</name>
    <name type="common">Cucumber</name>
    <dbReference type="NCBI Taxonomy" id="3659"/>
    <lineage>
        <taxon>Eukaryota</taxon>
        <taxon>Viridiplantae</taxon>
        <taxon>Streptophyta</taxon>
        <taxon>Embryophyta</taxon>
        <taxon>Tracheophyta</taxon>
        <taxon>Spermatophyta</taxon>
        <taxon>Magnoliopsida</taxon>
        <taxon>eudicotyledons</taxon>
        <taxon>Gunneridae</taxon>
        <taxon>Pentapetalae</taxon>
        <taxon>rosids</taxon>
        <taxon>fabids</taxon>
        <taxon>Cucurbitales</taxon>
        <taxon>Cucurbitaceae</taxon>
        <taxon>Benincaseae</taxon>
        <taxon>Cucumis</taxon>
    </lineage>
</organism>
<protein>
    <recommendedName>
        <fullName evidence="1">RNA helicase</fullName>
        <ecNumber evidence="1">3.6.4.13</ecNumber>
    </recommendedName>
</protein>
<dbReference type="SUPFAM" id="SSF51045">
    <property type="entry name" value="WW domain"/>
    <property type="match status" value="1"/>
</dbReference>
<keyword evidence="9" id="KW-0812">Transmembrane</keyword>
<evidence type="ECO:0000256" key="8">
    <source>
        <dbReference type="SAM" id="MobiDB-lite"/>
    </source>
</evidence>
<dbReference type="Gramene" id="KGN59687">
    <property type="protein sequence ID" value="KGN59687"/>
    <property type="gene ID" value="Csa_3G838660"/>
</dbReference>
<reference evidence="14 15" key="3">
    <citation type="journal article" date="2010" name="BMC Genomics">
        <title>Transcriptome sequencing and comparative analysis of cucumber flowers with different sex types.</title>
        <authorList>
            <person name="Guo S."/>
            <person name="Zheng Y."/>
            <person name="Joung J.G."/>
            <person name="Liu S."/>
            <person name="Zhang Z."/>
            <person name="Crasta O.R."/>
            <person name="Sobral B.W."/>
            <person name="Xu Y."/>
            <person name="Huang S."/>
            <person name="Fei Z."/>
        </authorList>
    </citation>
    <scope>NUCLEOTIDE SEQUENCE [LARGE SCALE GENOMIC DNA]</scope>
    <source>
        <strain evidence="15">cv. 9930</strain>
    </source>
</reference>
<dbReference type="InterPro" id="IPR001202">
    <property type="entry name" value="WW_dom"/>
</dbReference>
<dbReference type="OMA" id="IMHIRAR"/>
<sequence length="840" mass="92769">MSFYKWQSDSSFFASSSLSTLLCLRKRGREITHRYRFHFRLVSSTQPRLSLSRRVTYLLFIVMAATATAVSVGPRYAPEDPTLPKPWRGLVDGKTGYLYFWNPETNVTQYERPVAAAPLNSSIVSISSSVQIQKPSSGHSYNNNLNENNDKYGRGSHAPKQEVARGETFQSHDTSNGTPNTGHGGAPLKGHRPSDAGNGISAESYRQRHEITFSGDNVPAPFSSFEATGFPPEILREVHNAGFSAPTPIQAQSWPIALQSRDIVAIAKTGSGKTLGYLIPGFIHLKRIRNDPKLGPTVLVLSPTRELATQIQDEAVKFGKSSRISCACLYGGAPKGLQLRDIDRGVDIVVATPGRLNDILEMRRISLHQVSYLVLDEADRMLDMGFEPQIRKIVKEVPARRQTLMYTATWPKEVRKIASDLLVNPIQVNIGNVDELVANKSITQHIEALAPLEKHRRLEQILRSQEPGSKVIIFCSTKKMCDQLARNLTRQFGAAAIHGDKSQGERDHVLGQFRTGRTPVLVATDVAARGLDIKDIRVVINYDFPSGVEDYVHRIGRTGRAGATGIAYTFFGEQDAKYASDLIKILEGANQRVPPELRDMASRSYGMAKFRRWGSGSDGRDGGRGGRNDSNSGGRGGRGMSSFSSSKPERGGGRGYDFDSRERYDSGYNRGRSRSPPRGGVGGDRTKSWNRDHSPPGWSPDRSGPARDRSPVRSFHQAMMERSNIPPRGVENASKNGSGSWNQVRSRSCSRSRSPNRFNRAPPARERSPVLSFHKTMLDKGNSGGGTHDNPDNNNKDSRRSPRDRMDGGGYEKSSRTSYPREEDEEGMIPQDEQGKGASD</sequence>
<gene>
    <name evidence="14" type="ORF">Csa_3G838660</name>
</gene>
<dbReference type="EC" id="3.6.4.13" evidence="1"/>
<feature type="compositionally biased region" description="Basic and acidic residues" evidence="8">
    <location>
        <begin position="148"/>
        <end position="165"/>
    </location>
</feature>
<dbReference type="CDD" id="cd00201">
    <property type="entry name" value="WW"/>
    <property type="match status" value="1"/>
</dbReference>
<dbReference type="SMART" id="SM00490">
    <property type="entry name" value="HELICc"/>
    <property type="match status" value="1"/>
</dbReference>
<dbReference type="PROSITE" id="PS51192">
    <property type="entry name" value="HELICASE_ATP_BIND_1"/>
    <property type="match status" value="1"/>
</dbReference>
<evidence type="ECO:0000256" key="3">
    <source>
        <dbReference type="ARBA" id="ARBA00022801"/>
    </source>
</evidence>
<proteinExistence type="predicted"/>
<evidence type="ECO:0000259" key="10">
    <source>
        <dbReference type="PROSITE" id="PS50020"/>
    </source>
</evidence>
<feature type="transmembrane region" description="Helical" evidence="9">
    <location>
        <begin position="55"/>
        <end position="76"/>
    </location>
</feature>
<evidence type="ECO:0000313" key="15">
    <source>
        <dbReference type="Proteomes" id="UP000029981"/>
    </source>
</evidence>
<dbReference type="PROSITE" id="PS50020">
    <property type="entry name" value="WW_DOMAIN_2"/>
    <property type="match status" value="1"/>
</dbReference>
<feature type="region of interest" description="Disordered" evidence="8">
    <location>
        <begin position="133"/>
        <end position="200"/>
    </location>
</feature>
<evidence type="ECO:0000256" key="1">
    <source>
        <dbReference type="ARBA" id="ARBA00012552"/>
    </source>
</evidence>
<dbReference type="InterPro" id="IPR014001">
    <property type="entry name" value="Helicase_ATP-bd"/>
</dbReference>
<feature type="short sequence motif" description="Q motif" evidence="7">
    <location>
        <begin position="223"/>
        <end position="251"/>
    </location>
</feature>
<keyword evidence="3" id="KW-0378">Hydrolase</keyword>
<feature type="compositionally biased region" description="Polar residues" evidence="8">
    <location>
        <begin position="733"/>
        <end position="744"/>
    </location>
</feature>
<dbReference type="CDD" id="cd18787">
    <property type="entry name" value="SF2_C_DEAD"/>
    <property type="match status" value="1"/>
</dbReference>
<keyword evidence="2" id="KW-0547">Nucleotide-binding</keyword>
<dbReference type="PROSITE" id="PS00039">
    <property type="entry name" value="DEAD_ATP_HELICASE"/>
    <property type="match status" value="1"/>
</dbReference>
<evidence type="ECO:0000259" key="12">
    <source>
        <dbReference type="PROSITE" id="PS51194"/>
    </source>
</evidence>
<feature type="compositionally biased region" description="Basic and acidic residues" evidence="8">
    <location>
        <begin position="647"/>
        <end position="665"/>
    </location>
</feature>
<evidence type="ECO:0000256" key="5">
    <source>
        <dbReference type="ARBA" id="ARBA00022840"/>
    </source>
</evidence>
<reference evidence="14 15" key="1">
    <citation type="journal article" date="2009" name="Nat. Genet.">
        <title>The genome of the cucumber, Cucumis sativus L.</title>
        <authorList>
            <person name="Huang S."/>
            <person name="Li R."/>
            <person name="Zhang Z."/>
            <person name="Li L."/>
            <person name="Gu X."/>
            <person name="Fan W."/>
            <person name="Lucas W.J."/>
            <person name="Wang X."/>
            <person name="Xie B."/>
            <person name="Ni P."/>
            <person name="Ren Y."/>
            <person name="Zhu H."/>
            <person name="Li J."/>
            <person name="Lin K."/>
            <person name="Jin W."/>
            <person name="Fei Z."/>
            <person name="Li G."/>
            <person name="Staub J."/>
            <person name="Kilian A."/>
            <person name="van der Vossen E.A."/>
            <person name="Wu Y."/>
            <person name="Guo J."/>
            <person name="He J."/>
            <person name="Jia Z."/>
            <person name="Ren Y."/>
            <person name="Tian G."/>
            <person name="Lu Y."/>
            <person name="Ruan J."/>
            <person name="Qian W."/>
            <person name="Wang M."/>
            <person name="Huang Q."/>
            <person name="Li B."/>
            <person name="Xuan Z."/>
            <person name="Cao J."/>
            <person name="Asan"/>
            <person name="Wu Z."/>
            <person name="Zhang J."/>
            <person name="Cai Q."/>
            <person name="Bai Y."/>
            <person name="Zhao B."/>
            <person name="Han Y."/>
            <person name="Li Y."/>
            <person name="Li X."/>
            <person name="Wang S."/>
            <person name="Shi Q."/>
            <person name="Liu S."/>
            <person name="Cho W.K."/>
            <person name="Kim J.Y."/>
            <person name="Xu Y."/>
            <person name="Heller-Uszynska K."/>
            <person name="Miao H."/>
            <person name="Cheng Z."/>
            <person name="Zhang S."/>
            <person name="Wu J."/>
            <person name="Yang Y."/>
            <person name="Kang H."/>
            <person name="Li M."/>
            <person name="Liang H."/>
            <person name="Ren X."/>
            <person name="Shi Z."/>
            <person name="Wen M."/>
            <person name="Jian M."/>
            <person name="Yang H."/>
            <person name="Zhang G."/>
            <person name="Yang Z."/>
            <person name="Chen R."/>
            <person name="Liu S."/>
            <person name="Li J."/>
            <person name="Ma L."/>
            <person name="Liu H."/>
            <person name="Zhou Y."/>
            <person name="Zhao J."/>
            <person name="Fang X."/>
            <person name="Li G."/>
            <person name="Fang L."/>
            <person name="Li Y."/>
            <person name="Liu D."/>
            <person name="Zheng H."/>
            <person name="Zhang Y."/>
            <person name="Qin N."/>
            <person name="Li Z."/>
            <person name="Yang G."/>
            <person name="Yang S."/>
            <person name="Bolund L."/>
            <person name="Kristiansen K."/>
            <person name="Zheng H."/>
            <person name="Li S."/>
            <person name="Zhang X."/>
            <person name="Yang H."/>
            <person name="Wang J."/>
            <person name="Sun R."/>
            <person name="Zhang B."/>
            <person name="Jiang S."/>
            <person name="Wang J."/>
            <person name="Du Y."/>
            <person name="Li S."/>
        </authorList>
    </citation>
    <scope>NUCLEOTIDE SEQUENCE [LARGE SCALE GENOMIC DNA]</scope>
    <source>
        <strain evidence="15">cv. 9930</strain>
    </source>
</reference>
<dbReference type="InterPro" id="IPR001650">
    <property type="entry name" value="Helicase_C-like"/>
</dbReference>
<dbReference type="PROSITE" id="PS51195">
    <property type="entry name" value="Q_MOTIF"/>
    <property type="match status" value="1"/>
</dbReference>
<dbReference type="Pfam" id="PF00397">
    <property type="entry name" value="WW"/>
    <property type="match status" value="1"/>
</dbReference>
<keyword evidence="15" id="KW-1185">Reference proteome</keyword>
<feature type="domain" description="WW" evidence="10">
    <location>
        <begin position="81"/>
        <end position="115"/>
    </location>
</feature>
<keyword evidence="6" id="KW-0694">RNA-binding</keyword>
<keyword evidence="9" id="KW-0472">Membrane</keyword>
<dbReference type="Pfam" id="PF00271">
    <property type="entry name" value="Helicase_C"/>
    <property type="match status" value="1"/>
</dbReference>
<dbReference type="PROSITE" id="PS01159">
    <property type="entry name" value="WW_DOMAIN_1"/>
    <property type="match status" value="1"/>
</dbReference>
<dbReference type="PROSITE" id="PS51194">
    <property type="entry name" value="HELICASE_CTER"/>
    <property type="match status" value="1"/>
</dbReference>
<name>A0A0A0LG68_CUCSA</name>
<evidence type="ECO:0000256" key="2">
    <source>
        <dbReference type="ARBA" id="ARBA00022741"/>
    </source>
</evidence>
<feature type="domain" description="Helicase C-terminal" evidence="12">
    <location>
        <begin position="457"/>
        <end position="601"/>
    </location>
</feature>
<dbReference type="GO" id="GO:0003729">
    <property type="term" value="F:mRNA binding"/>
    <property type="evidence" value="ECO:0000318"/>
    <property type="project" value="GO_Central"/>
</dbReference>
<dbReference type="PANTHER" id="PTHR47958">
    <property type="entry name" value="ATP-DEPENDENT RNA HELICASE DBP3"/>
    <property type="match status" value="1"/>
</dbReference>
<feature type="compositionally biased region" description="Low complexity" evidence="8">
    <location>
        <begin position="133"/>
        <end position="147"/>
    </location>
</feature>
<feature type="domain" description="DEAD-box RNA helicase Q" evidence="13">
    <location>
        <begin position="223"/>
        <end position="251"/>
    </location>
</feature>
<evidence type="ECO:0000256" key="9">
    <source>
        <dbReference type="SAM" id="Phobius"/>
    </source>
</evidence>